<sequence>MQNENCQAARCKKRTR</sequence>
<dbReference type="EMBL" id="GBRH01180513">
    <property type="protein sequence ID" value="JAE17383.1"/>
    <property type="molecule type" value="Transcribed_RNA"/>
</dbReference>
<reference evidence="1" key="2">
    <citation type="journal article" date="2015" name="Data Brief">
        <title>Shoot transcriptome of the giant reed, Arundo donax.</title>
        <authorList>
            <person name="Barrero R.A."/>
            <person name="Guerrero F.D."/>
            <person name="Moolhuijzen P."/>
            <person name="Goolsby J.A."/>
            <person name="Tidwell J."/>
            <person name="Bellgard S.E."/>
            <person name="Bellgard M.I."/>
        </authorList>
    </citation>
    <scope>NUCLEOTIDE SEQUENCE</scope>
    <source>
        <tissue evidence="1">Shoot tissue taken approximately 20 cm above the soil surface</tissue>
    </source>
</reference>
<protein>
    <submittedName>
        <fullName evidence="1">Uncharacterized protein</fullName>
    </submittedName>
</protein>
<proteinExistence type="predicted"/>
<organism evidence="1">
    <name type="scientific">Arundo donax</name>
    <name type="common">Giant reed</name>
    <name type="synonym">Donax arundinaceus</name>
    <dbReference type="NCBI Taxonomy" id="35708"/>
    <lineage>
        <taxon>Eukaryota</taxon>
        <taxon>Viridiplantae</taxon>
        <taxon>Streptophyta</taxon>
        <taxon>Embryophyta</taxon>
        <taxon>Tracheophyta</taxon>
        <taxon>Spermatophyta</taxon>
        <taxon>Magnoliopsida</taxon>
        <taxon>Liliopsida</taxon>
        <taxon>Poales</taxon>
        <taxon>Poaceae</taxon>
        <taxon>PACMAD clade</taxon>
        <taxon>Arundinoideae</taxon>
        <taxon>Arundineae</taxon>
        <taxon>Arundo</taxon>
    </lineage>
</organism>
<reference evidence="1" key="1">
    <citation type="submission" date="2014-09" db="EMBL/GenBank/DDBJ databases">
        <authorList>
            <person name="Magalhaes I.L.F."/>
            <person name="Oliveira U."/>
            <person name="Santos F.R."/>
            <person name="Vidigal T.H.D.A."/>
            <person name="Brescovit A.D."/>
            <person name="Santos A.J."/>
        </authorList>
    </citation>
    <scope>NUCLEOTIDE SEQUENCE</scope>
    <source>
        <tissue evidence="1">Shoot tissue taken approximately 20 cm above the soil surface</tissue>
    </source>
</reference>
<dbReference type="AlphaFoldDB" id="A0A0A9G9J7"/>
<accession>A0A0A9G9J7</accession>
<name>A0A0A9G9J7_ARUDO</name>
<evidence type="ECO:0000313" key="1">
    <source>
        <dbReference type="EMBL" id="JAE17383.1"/>
    </source>
</evidence>